<organism evidence="3">
    <name type="scientific">Anopheles sinensis</name>
    <name type="common">Mosquito</name>
    <dbReference type="NCBI Taxonomy" id="74873"/>
    <lineage>
        <taxon>Eukaryota</taxon>
        <taxon>Metazoa</taxon>
        <taxon>Ecdysozoa</taxon>
        <taxon>Arthropoda</taxon>
        <taxon>Hexapoda</taxon>
        <taxon>Insecta</taxon>
        <taxon>Pterygota</taxon>
        <taxon>Neoptera</taxon>
        <taxon>Endopterygota</taxon>
        <taxon>Diptera</taxon>
        <taxon>Nematocera</taxon>
        <taxon>Culicoidea</taxon>
        <taxon>Culicidae</taxon>
        <taxon>Anophelinae</taxon>
        <taxon>Anopheles</taxon>
    </lineage>
</organism>
<name>A0A084WIG3_ANOSI</name>
<feature type="signal peptide" evidence="2">
    <location>
        <begin position="1"/>
        <end position="32"/>
    </location>
</feature>
<dbReference type="AlphaFoldDB" id="A0A084WIG3"/>
<dbReference type="EnsemblMetazoa" id="ASIC018049-RA">
    <property type="protein sequence ID" value="ASIC018049-PA"/>
    <property type="gene ID" value="ASIC018049"/>
</dbReference>
<sequence>MSTISFPAAPPWSLALALLLLASALLPGPTEGAVRAGGRGSSYSSRSAKASTGDHQRRAGGKSYACPQDLAQQLDPSGRPPVEFFRGEGPNGEDGARPATLLMEDRPVALIDEPDIDADDDIDTGSGTNVSSRLNSTEASSSRR</sequence>
<evidence type="ECO:0000256" key="2">
    <source>
        <dbReference type="SAM" id="SignalP"/>
    </source>
</evidence>
<proteinExistence type="predicted"/>
<dbReference type="Proteomes" id="UP000030765">
    <property type="component" value="Unassembled WGS sequence"/>
</dbReference>
<feature type="chain" id="PRO_5001785002" evidence="2">
    <location>
        <begin position="33"/>
        <end position="144"/>
    </location>
</feature>
<accession>A0A084WIG3</accession>
<feature type="compositionally biased region" description="Acidic residues" evidence="1">
    <location>
        <begin position="112"/>
        <end position="123"/>
    </location>
</feature>
<evidence type="ECO:0000313" key="5">
    <source>
        <dbReference type="Proteomes" id="UP000030765"/>
    </source>
</evidence>
<dbReference type="VEuPathDB" id="VectorBase:ASIS012381"/>
<evidence type="ECO:0000313" key="3">
    <source>
        <dbReference type="EMBL" id="KFB50007.1"/>
    </source>
</evidence>
<feature type="compositionally biased region" description="Polar residues" evidence="1">
    <location>
        <begin position="125"/>
        <end position="144"/>
    </location>
</feature>
<protein>
    <submittedName>
        <fullName evidence="3 4">Uncharacterized protein</fullName>
    </submittedName>
</protein>
<dbReference type="EMBL" id="ATLV01023931">
    <property type="status" value="NOT_ANNOTATED_CDS"/>
    <property type="molecule type" value="Genomic_DNA"/>
</dbReference>
<reference evidence="4" key="2">
    <citation type="submission" date="2020-05" db="UniProtKB">
        <authorList>
            <consortium name="EnsemblMetazoa"/>
        </authorList>
    </citation>
    <scope>IDENTIFICATION</scope>
</reference>
<evidence type="ECO:0000256" key="1">
    <source>
        <dbReference type="SAM" id="MobiDB-lite"/>
    </source>
</evidence>
<gene>
    <name evidence="3" type="ORF">ZHAS_00018049</name>
</gene>
<keyword evidence="2" id="KW-0732">Signal</keyword>
<dbReference type="VEuPathDB" id="VectorBase:ASIC018049"/>
<feature type="compositionally biased region" description="Low complexity" evidence="1">
    <location>
        <begin position="41"/>
        <end position="51"/>
    </location>
</feature>
<evidence type="ECO:0000313" key="4">
    <source>
        <dbReference type="EnsemblMetazoa" id="ASIC018049-PA"/>
    </source>
</evidence>
<feature type="region of interest" description="Disordered" evidence="1">
    <location>
        <begin position="30"/>
        <end position="144"/>
    </location>
</feature>
<keyword evidence="5" id="KW-1185">Reference proteome</keyword>
<reference evidence="3 5" key="1">
    <citation type="journal article" date="2014" name="BMC Genomics">
        <title>Genome sequence of Anopheles sinensis provides insight into genetics basis of mosquito competence for malaria parasites.</title>
        <authorList>
            <person name="Zhou D."/>
            <person name="Zhang D."/>
            <person name="Ding G."/>
            <person name="Shi L."/>
            <person name="Hou Q."/>
            <person name="Ye Y."/>
            <person name="Xu Y."/>
            <person name="Zhou H."/>
            <person name="Xiong C."/>
            <person name="Li S."/>
            <person name="Yu J."/>
            <person name="Hong S."/>
            <person name="Yu X."/>
            <person name="Zou P."/>
            <person name="Chen C."/>
            <person name="Chang X."/>
            <person name="Wang W."/>
            <person name="Lv Y."/>
            <person name="Sun Y."/>
            <person name="Ma L."/>
            <person name="Shen B."/>
            <person name="Zhu C."/>
        </authorList>
    </citation>
    <scope>NUCLEOTIDE SEQUENCE [LARGE SCALE GENOMIC DNA]</scope>
</reference>
<dbReference type="EMBL" id="KE525347">
    <property type="protein sequence ID" value="KFB50007.1"/>
    <property type="molecule type" value="Genomic_DNA"/>
</dbReference>